<dbReference type="Proteomes" id="UP000283063">
    <property type="component" value="Chromosome"/>
</dbReference>
<dbReference type="InterPro" id="IPR029044">
    <property type="entry name" value="Nucleotide-diphossugar_trans"/>
</dbReference>
<dbReference type="AlphaFoldDB" id="A0A3T0N872"/>
<evidence type="ECO:0000313" key="1">
    <source>
        <dbReference type="EMBL" id="AZV80254.1"/>
    </source>
</evidence>
<sequence>MPDARNLTIFYIVEPPEYEILSCYLLASIRSHFPGDVKAVGYCPEHRYHELHPGVHRAHELMGSEIRTFSTQDRFDPAYPHGNKILACLEQRDSDYSMFVDSDVLFLNDNTPENLVKPGHVSCSMAASMLWAEQSVWDDIYGALDVPIPTERYKLMRRSKGPVIPYFSSGLVVFPEKDTGNGRFPDIWYETAQMVDKIDGLEKKRPYLDQMTLPAAIRRAGLDWNILPEEQHYILGGKLKKKPLPEDREIYTIHYRNTQNLKDVGHMKTARNYLQEHTGEKFFRRLAGDDENTV</sequence>
<evidence type="ECO:0008006" key="3">
    <source>
        <dbReference type="Google" id="ProtNLM"/>
    </source>
</evidence>
<dbReference type="SUPFAM" id="SSF53448">
    <property type="entry name" value="Nucleotide-diphospho-sugar transferases"/>
    <property type="match status" value="1"/>
</dbReference>
<dbReference type="RefSeq" id="WP_127747189.1">
    <property type="nucleotide sequence ID" value="NZ_CP033219.1"/>
</dbReference>
<accession>A0A3T0N872</accession>
<dbReference type="EMBL" id="CP033219">
    <property type="protein sequence ID" value="AZV80254.1"/>
    <property type="molecule type" value="Genomic_DNA"/>
</dbReference>
<keyword evidence="2" id="KW-1185">Reference proteome</keyword>
<evidence type="ECO:0000313" key="2">
    <source>
        <dbReference type="Proteomes" id="UP000283063"/>
    </source>
</evidence>
<protein>
    <recommendedName>
        <fullName evidence="3">Nucleotide-diphospho-sugar transferase domain-containing protein</fullName>
    </recommendedName>
</protein>
<proteinExistence type="predicted"/>
<reference evidence="1 2" key="1">
    <citation type="submission" date="2018-10" db="EMBL/GenBank/DDBJ databases">
        <title>Parasedimentitalea marina sp. nov., a psychrophilic bacterium isolated from deep seawater of the New Britain Trench.</title>
        <authorList>
            <person name="Cao J."/>
        </authorList>
    </citation>
    <scope>NUCLEOTIDE SEQUENCE [LARGE SCALE GENOMIC DNA]</scope>
    <source>
        <strain evidence="1 2">W43</strain>
    </source>
</reference>
<organism evidence="1 2">
    <name type="scientific">Parasedimentitalea marina</name>
    <dbReference type="NCBI Taxonomy" id="2483033"/>
    <lineage>
        <taxon>Bacteria</taxon>
        <taxon>Pseudomonadati</taxon>
        <taxon>Pseudomonadota</taxon>
        <taxon>Alphaproteobacteria</taxon>
        <taxon>Rhodobacterales</taxon>
        <taxon>Paracoccaceae</taxon>
        <taxon>Parasedimentitalea</taxon>
    </lineage>
</organism>
<gene>
    <name evidence="1" type="ORF">EBB79_01795</name>
</gene>
<dbReference type="KEGG" id="sedi:EBB79_01795"/>
<dbReference type="OrthoDB" id="7648032at2"/>
<name>A0A3T0N872_9RHOB</name>